<feature type="region of interest" description="Disordered" evidence="1">
    <location>
        <begin position="436"/>
        <end position="521"/>
    </location>
</feature>
<reference evidence="3" key="1">
    <citation type="journal article" date="2013" name="Nature">
        <title>Pan genome of the phytoplankton Emiliania underpins its global distribution.</title>
        <authorList>
            <person name="Read B.A."/>
            <person name="Kegel J."/>
            <person name="Klute M.J."/>
            <person name="Kuo A."/>
            <person name="Lefebvre S.C."/>
            <person name="Maumus F."/>
            <person name="Mayer C."/>
            <person name="Miller J."/>
            <person name="Monier A."/>
            <person name="Salamov A."/>
            <person name="Young J."/>
            <person name="Aguilar M."/>
            <person name="Claverie J.M."/>
            <person name="Frickenhaus S."/>
            <person name="Gonzalez K."/>
            <person name="Herman E.K."/>
            <person name="Lin Y.C."/>
            <person name="Napier J."/>
            <person name="Ogata H."/>
            <person name="Sarno A.F."/>
            <person name="Shmutz J."/>
            <person name="Schroeder D."/>
            <person name="de Vargas C."/>
            <person name="Verret F."/>
            <person name="von Dassow P."/>
            <person name="Valentin K."/>
            <person name="Van de Peer Y."/>
            <person name="Wheeler G."/>
            <person name="Dacks J.B."/>
            <person name="Delwiche C.F."/>
            <person name="Dyhrman S.T."/>
            <person name="Glockner G."/>
            <person name="John U."/>
            <person name="Richards T."/>
            <person name="Worden A.Z."/>
            <person name="Zhang X."/>
            <person name="Grigoriev I.V."/>
            <person name="Allen A.E."/>
            <person name="Bidle K."/>
            <person name="Borodovsky M."/>
            <person name="Bowler C."/>
            <person name="Brownlee C."/>
            <person name="Cock J.M."/>
            <person name="Elias M."/>
            <person name="Gladyshev V.N."/>
            <person name="Groth M."/>
            <person name="Guda C."/>
            <person name="Hadaegh A."/>
            <person name="Iglesias-Rodriguez M.D."/>
            <person name="Jenkins J."/>
            <person name="Jones B.M."/>
            <person name="Lawson T."/>
            <person name="Leese F."/>
            <person name="Lindquist E."/>
            <person name="Lobanov A."/>
            <person name="Lomsadze A."/>
            <person name="Malik S.B."/>
            <person name="Marsh M.E."/>
            <person name="Mackinder L."/>
            <person name="Mock T."/>
            <person name="Mueller-Roeber B."/>
            <person name="Pagarete A."/>
            <person name="Parker M."/>
            <person name="Probert I."/>
            <person name="Quesneville H."/>
            <person name="Raines C."/>
            <person name="Rensing S.A."/>
            <person name="Riano-Pachon D.M."/>
            <person name="Richier S."/>
            <person name="Rokitta S."/>
            <person name="Shiraiwa Y."/>
            <person name="Soanes D.M."/>
            <person name="van der Giezen M."/>
            <person name="Wahlund T.M."/>
            <person name="Williams B."/>
            <person name="Wilson W."/>
            <person name="Wolfe G."/>
            <person name="Wurch L.L."/>
        </authorList>
    </citation>
    <scope>NUCLEOTIDE SEQUENCE</scope>
</reference>
<feature type="compositionally biased region" description="Basic and acidic residues" evidence="1">
    <location>
        <begin position="506"/>
        <end position="521"/>
    </location>
</feature>
<dbReference type="STRING" id="2903.R1DUD7"/>
<accession>A0A0D3IM79</accession>
<dbReference type="AlphaFoldDB" id="A0A0D3IM79"/>
<organism evidence="2 3">
    <name type="scientific">Emiliania huxleyi (strain CCMP1516)</name>
    <dbReference type="NCBI Taxonomy" id="280463"/>
    <lineage>
        <taxon>Eukaryota</taxon>
        <taxon>Haptista</taxon>
        <taxon>Haptophyta</taxon>
        <taxon>Prymnesiophyceae</taxon>
        <taxon>Isochrysidales</taxon>
        <taxon>Noelaerhabdaceae</taxon>
        <taxon>Emiliania</taxon>
    </lineage>
</organism>
<keyword evidence="3" id="KW-1185">Reference proteome</keyword>
<dbReference type="PaxDb" id="2903-EOD12364"/>
<sequence length="556" mass="59677">MALLGHSAPAAPSEESSEEEEEEEEEEEAVGISPLQLVAASVPVLSLERRQELGGTNASPSDLKAEVEALTPRGSGQTPRGNGPPSPAQSLAPAPPPPPPAPAPAAPAPVAPPPPPAPAPAPPPAAAAAPASSAPMTPRSQAQNELEEMKRQLEAMKAAQEALMREKEALRNENMNLKVTGGVEVEEDEDEKALQHFLGKLRGVLTMRSEGRFDQKLFDEYNGALVQLADEQLQELYGSFMQIYVEEASDEVFARLGISNDPDDATLGFAEMMTIKLGELIDQPRRLRIQAFEAQQRRKLQQEADRERKQATMRQAMAKASALASANAKVHGALGWLWQTLAGGEGEVSEVRRFKRKPELGLLVSDAEELRKLSPYAWRNMGCSGLRPQEMRCLVHVLGRPGMPAHAEDFLKMLQVKLGQTVPSEQEVRALCEPPASMLPWRKEQPAEPPSALPPPPPPSGGPPPPPRAPPPPPRPPPPPPSSSRSGAGAGEGSDPQSALFAAIAARKEKQEARMRAIEAGDLKVEDPREARLRMLKEQRAEEAAAKKAGRAAAGA</sequence>
<evidence type="ECO:0000313" key="2">
    <source>
        <dbReference type="EnsemblProtists" id="EOD12364"/>
    </source>
</evidence>
<feature type="compositionally biased region" description="Pro residues" evidence="1">
    <location>
        <begin position="447"/>
        <end position="482"/>
    </location>
</feature>
<dbReference type="RefSeq" id="XP_005764793.1">
    <property type="nucleotide sequence ID" value="XM_005764736.1"/>
</dbReference>
<reference evidence="2" key="2">
    <citation type="submission" date="2024-10" db="UniProtKB">
        <authorList>
            <consortium name="EnsemblProtists"/>
        </authorList>
    </citation>
    <scope>IDENTIFICATION</scope>
</reference>
<feature type="compositionally biased region" description="Low complexity" evidence="1">
    <location>
        <begin position="126"/>
        <end position="135"/>
    </location>
</feature>
<dbReference type="Proteomes" id="UP000013827">
    <property type="component" value="Unassembled WGS sequence"/>
</dbReference>
<protein>
    <submittedName>
        <fullName evidence="2">Uncharacterized protein</fullName>
    </submittedName>
</protein>
<evidence type="ECO:0000256" key="1">
    <source>
        <dbReference type="SAM" id="MobiDB-lite"/>
    </source>
</evidence>
<feature type="region of interest" description="Disordered" evidence="1">
    <location>
        <begin position="1"/>
        <end position="35"/>
    </location>
</feature>
<dbReference type="KEGG" id="ehx:EMIHUDRAFT_437340"/>
<feature type="region of interest" description="Disordered" evidence="1">
    <location>
        <begin position="51"/>
        <end position="146"/>
    </location>
</feature>
<dbReference type="EnsemblProtists" id="EOD12364">
    <property type="protein sequence ID" value="EOD12364"/>
    <property type="gene ID" value="EMIHUDRAFT_437340"/>
</dbReference>
<feature type="compositionally biased region" description="Acidic residues" evidence="1">
    <location>
        <begin position="15"/>
        <end position="29"/>
    </location>
</feature>
<dbReference type="HOGENOM" id="CLU_490431_0_0_1"/>
<evidence type="ECO:0000313" key="3">
    <source>
        <dbReference type="Proteomes" id="UP000013827"/>
    </source>
</evidence>
<dbReference type="OMA" id="DQKMAPV"/>
<dbReference type="GeneID" id="17258559"/>
<name>A0A0D3IM79_EMIH1</name>
<feature type="compositionally biased region" description="Pro residues" evidence="1">
    <location>
        <begin position="82"/>
        <end position="125"/>
    </location>
</feature>
<proteinExistence type="predicted"/>